<dbReference type="Gene3D" id="1.10.10.60">
    <property type="entry name" value="Homeodomain-like"/>
    <property type="match status" value="1"/>
</dbReference>
<dbReference type="SMART" id="SM00382">
    <property type="entry name" value="AAA"/>
    <property type="match status" value="1"/>
</dbReference>
<dbReference type="InterPro" id="IPR009057">
    <property type="entry name" value="Homeodomain-like_sf"/>
</dbReference>
<evidence type="ECO:0000313" key="7">
    <source>
        <dbReference type="Proteomes" id="UP000553459"/>
    </source>
</evidence>
<dbReference type="CDD" id="cd00009">
    <property type="entry name" value="AAA"/>
    <property type="match status" value="1"/>
</dbReference>
<organism evidence="6 7">
    <name type="scientific">Elizabethkingia argenteiflava</name>
    <dbReference type="NCBI Taxonomy" id="2681556"/>
    <lineage>
        <taxon>Bacteria</taxon>
        <taxon>Pseudomonadati</taxon>
        <taxon>Bacteroidota</taxon>
        <taxon>Flavobacteriia</taxon>
        <taxon>Flavobacteriales</taxon>
        <taxon>Weeksellaceae</taxon>
        <taxon>Elizabethkingia</taxon>
    </lineage>
</organism>
<evidence type="ECO:0000259" key="5">
    <source>
        <dbReference type="PROSITE" id="PS50045"/>
    </source>
</evidence>
<dbReference type="Pfam" id="PF25601">
    <property type="entry name" value="AAA_lid_14"/>
    <property type="match status" value="1"/>
</dbReference>
<sequence length="650" mass="73491">MLNYYDGTNYEAVHPLPRLDYYHNVEAFIKKSWEMYVMTGNKNPGIRTLVSDSWERCRLRHSLVTGLQQAPVQLSYQRLRTLREKNGLLLKVAVPILKNLCLQFNIQGLIIALTDNDGAILHTEALTDTIRTFDRLNFSTGAIWSEAHCGTNAIGTALKSDAPVTIFSAEHYCEGWHHLVCTAVPIKDPYTQTALCVIDLTGHKELLGAHNFSVINATKTIIELSLEHEFRKCGTVYQVLEDNSKPIVIFNLEGEITRCNRLAQILFQIRVGMNFRIKFGLPPRGGSIDSMKTILPYTEDNKDWEIVITDHTLDHQILGGVAVFRSVCCRKIALKGHVKQEFLAFSSALKEVREMARRAAKFQFPVLITGRSGVGKERIAHFVHEQSPRKNQAFVPVNCGAISKDLIASELFGYLPGAFTGADPKGRKGKFVAADSGTLFLDEIAELPLDIQPYLLRILEEKKVYPLGADKAIPLNVRIITATNKNLEEEVAAGRFRVDLFYRLQVITLNIPDLKDRPEDILNLFQYFLQQQEEEHILVTPEAQQKLLAYPWPGNVRELKNAAEHAIFSLYSELQLLPKHLPIKIKEYEPMSFESPTDPENVSYSSILDKQQQLELIKSVIKQTGGNISRAATLLKLSRTTLYRKLRQGK</sequence>
<dbReference type="SUPFAM" id="SSF46689">
    <property type="entry name" value="Homeodomain-like"/>
    <property type="match status" value="1"/>
</dbReference>
<comment type="caution">
    <text evidence="6">The sequence shown here is derived from an EMBL/GenBank/DDBJ whole genome shotgun (WGS) entry which is preliminary data.</text>
</comment>
<dbReference type="GO" id="GO:0005524">
    <property type="term" value="F:ATP binding"/>
    <property type="evidence" value="ECO:0007669"/>
    <property type="project" value="UniProtKB-KW"/>
</dbReference>
<evidence type="ECO:0000256" key="1">
    <source>
        <dbReference type="ARBA" id="ARBA00022741"/>
    </source>
</evidence>
<dbReference type="PROSITE" id="PS50045">
    <property type="entry name" value="SIGMA54_INTERACT_4"/>
    <property type="match status" value="1"/>
</dbReference>
<dbReference type="InterPro" id="IPR025944">
    <property type="entry name" value="Sigma_54_int_dom_CS"/>
</dbReference>
<keyword evidence="7" id="KW-1185">Reference proteome</keyword>
<accession>A0A845PZM0</accession>
<dbReference type="Gene3D" id="3.30.450.40">
    <property type="match status" value="1"/>
</dbReference>
<dbReference type="Pfam" id="PF02954">
    <property type="entry name" value="HTH_8"/>
    <property type="match status" value="1"/>
</dbReference>
<dbReference type="Gene3D" id="3.40.50.300">
    <property type="entry name" value="P-loop containing nucleotide triphosphate hydrolases"/>
    <property type="match status" value="1"/>
</dbReference>
<dbReference type="InterPro" id="IPR003593">
    <property type="entry name" value="AAA+_ATPase"/>
</dbReference>
<dbReference type="FunFam" id="3.40.50.300:FF:000006">
    <property type="entry name" value="DNA-binding transcriptional regulator NtrC"/>
    <property type="match status" value="1"/>
</dbReference>
<dbReference type="AlphaFoldDB" id="A0A845PZM0"/>
<evidence type="ECO:0000313" key="6">
    <source>
        <dbReference type="EMBL" id="NAW52256.1"/>
    </source>
</evidence>
<evidence type="ECO:0000256" key="2">
    <source>
        <dbReference type="ARBA" id="ARBA00022840"/>
    </source>
</evidence>
<dbReference type="Proteomes" id="UP000553459">
    <property type="component" value="Unassembled WGS sequence"/>
</dbReference>
<reference evidence="6 7" key="1">
    <citation type="submission" date="2019-11" db="EMBL/GenBank/DDBJ databases">
        <title>Characterization of Elizabethkingia argenteiflava sp. nov., isolated from inner surface of Soybean Pods.</title>
        <authorList>
            <person name="Mo S."/>
        </authorList>
    </citation>
    <scope>NUCLEOTIDE SEQUENCE [LARGE SCALE GENOMIC DNA]</scope>
    <source>
        <strain evidence="6 7">YB22</strain>
    </source>
</reference>
<dbReference type="SUPFAM" id="SSF52540">
    <property type="entry name" value="P-loop containing nucleoside triphosphate hydrolases"/>
    <property type="match status" value="1"/>
</dbReference>
<evidence type="ECO:0000256" key="3">
    <source>
        <dbReference type="ARBA" id="ARBA00023015"/>
    </source>
</evidence>
<name>A0A845PZM0_9FLAO</name>
<dbReference type="PROSITE" id="PS00688">
    <property type="entry name" value="SIGMA54_INTERACT_3"/>
    <property type="match status" value="1"/>
</dbReference>
<gene>
    <name evidence="6" type="ORF">GNY06_13010</name>
</gene>
<keyword evidence="1" id="KW-0547">Nucleotide-binding</keyword>
<dbReference type="EMBL" id="JAAABJ010000673">
    <property type="protein sequence ID" value="NAW52256.1"/>
    <property type="molecule type" value="Genomic_DNA"/>
</dbReference>
<dbReference type="Pfam" id="PF00158">
    <property type="entry name" value="Sigma54_activat"/>
    <property type="match status" value="1"/>
</dbReference>
<keyword evidence="4" id="KW-0804">Transcription</keyword>
<dbReference type="InterPro" id="IPR002078">
    <property type="entry name" value="Sigma_54_int"/>
</dbReference>
<protein>
    <submittedName>
        <fullName evidence="6">AAA domain-containing protein</fullName>
    </submittedName>
</protein>
<dbReference type="GO" id="GO:0006355">
    <property type="term" value="P:regulation of DNA-templated transcription"/>
    <property type="evidence" value="ECO:0007669"/>
    <property type="project" value="InterPro"/>
</dbReference>
<dbReference type="RefSeq" id="WP_166520504.1">
    <property type="nucleotide sequence ID" value="NZ_JAAABJ010000673.1"/>
</dbReference>
<dbReference type="PANTHER" id="PTHR32071">
    <property type="entry name" value="TRANSCRIPTIONAL REGULATORY PROTEIN"/>
    <property type="match status" value="1"/>
</dbReference>
<dbReference type="PANTHER" id="PTHR32071:SF81">
    <property type="entry name" value="PROPIONATE CATABOLISM OPERON REGULATORY PROTEIN"/>
    <property type="match status" value="1"/>
</dbReference>
<dbReference type="GO" id="GO:0043565">
    <property type="term" value="F:sequence-specific DNA binding"/>
    <property type="evidence" value="ECO:0007669"/>
    <property type="project" value="InterPro"/>
</dbReference>
<evidence type="ECO:0000256" key="4">
    <source>
        <dbReference type="ARBA" id="ARBA00023163"/>
    </source>
</evidence>
<dbReference type="InterPro" id="IPR058031">
    <property type="entry name" value="AAA_lid_NorR"/>
</dbReference>
<proteinExistence type="predicted"/>
<dbReference type="PRINTS" id="PR01590">
    <property type="entry name" value="HTHFIS"/>
</dbReference>
<dbReference type="InterPro" id="IPR002197">
    <property type="entry name" value="HTH_Fis"/>
</dbReference>
<dbReference type="InterPro" id="IPR029016">
    <property type="entry name" value="GAF-like_dom_sf"/>
</dbReference>
<dbReference type="Gene3D" id="1.10.8.60">
    <property type="match status" value="1"/>
</dbReference>
<keyword evidence="3" id="KW-0805">Transcription regulation</keyword>
<feature type="domain" description="Sigma-54 factor interaction" evidence="5">
    <location>
        <begin position="342"/>
        <end position="568"/>
    </location>
</feature>
<dbReference type="InterPro" id="IPR027417">
    <property type="entry name" value="P-loop_NTPase"/>
</dbReference>
<keyword evidence="2" id="KW-0067">ATP-binding</keyword>